<evidence type="ECO:0000313" key="10">
    <source>
        <dbReference type="EMBL" id="SKC86512.1"/>
    </source>
</evidence>
<evidence type="ECO:0000259" key="9">
    <source>
        <dbReference type="SMART" id="SM00790"/>
    </source>
</evidence>
<dbReference type="SMART" id="SM00790">
    <property type="entry name" value="AFOR_N"/>
    <property type="match status" value="1"/>
</dbReference>
<dbReference type="PANTHER" id="PTHR30038:SF0">
    <property type="entry name" value="TUNGSTEN-CONTAINING ALDEHYDE FERREDOXIN OXIDOREDUCTASE"/>
    <property type="match status" value="1"/>
</dbReference>
<evidence type="ECO:0000256" key="1">
    <source>
        <dbReference type="ARBA" id="ARBA00001966"/>
    </source>
</evidence>
<comment type="similarity">
    <text evidence="2">Belongs to the AOR/FOR family.</text>
</comment>
<accession>A0A1T5ME71</accession>
<organism evidence="10 11">
    <name type="scientific">Maledivibacter halophilus</name>
    <dbReference type="NCBI Taxonomy" id="36842"/>
    <lineage>
        <taxon>Bacteria</taxon>
        <taxon>Bacillati</taxon>
        <taxon>Bacillota</taxon>
        <taxon>Clostridia</taxon>
        <taxon>Peptostreptococcales</taxon>
        <taxon>Caminicellaceae</taxon>
        <taxon>Maledivibacter</taxon>
    </lineage>
</organism>
<feature type="domain" description="Aldehyde ferredoxin oxidoreductase N-terminal" evidence="9">
    <location>
        <begin position="5"/>
        <end position="208"/>
    </location>
</feature>
<dbReference type="GO" id="GO:0016625">
    <property type="term" value="F:oxidoreductase activity, acting on the aldehyde or oxo group of donors, iron-sulfur protein as acceptor"/>
    <property type="evidence" value="ECO:0007669"/>
    <property type="project" value="InterPro"/>
</dbReference>
<gene>
    <name evidence="10" type="ORF">SAMN02194393_04562</name>
</gene>
<dbReference type="Gene3D" id="1.10.599.10">
    <property type="entry name" value="Aldehyde Ferredoxin Oxidoreductase Protein, subunit A, domain 3"/>
    <property type="match status" value="1"/>
</dbReference>
<keyword evidence="7" id="KW-0411">Iron-sulfur</keyword>
<reference evidence="10 11" key="1">
    <citation type="submission" date="2017-02" db="EMBL/GenBank/DDBJ databases">
        <authorList>
            <person name="Peterson S.W."/>
        </authorList>
    </citation>
    <scope>NUCLEOTIDE SEQUENCE [LARGE SCALE GENOMIC DNA]</scope>
    <source>
        <strain evidence="10 11">M1</strain>
    </source>
</reference>
<keyword evidence="11" id="KW-1185">Reference proteome</keyword>
<keyword evidence="4" id="KW-0479">Metal-binding</keyword>
<dbReference type="GO" id="GO:0009055">
    <property type="term" value="F:electron transfer activity"/>
    <property type="evidence" value="ECO:0007669"/>
    <property type="project" value="InterPro"/>
</dbReference>
<dbReference type="Pfam" id="PF02730">
    <property type="entry name" value="AFOR_N"/>
    <property type="match status" value="1"/>
</dbReference>
<evidence type="ECO:0000313" key="11">
    <source>
        <dbReference type="Proteomes" id="UP000190285"/>
    </source>
</evidence>
<dbReference type="PANTHER" id="PTHR30038">
    <property type="entry name" value="ALDEHYDE FERREDOXIN OXIDOREDUCTASE"/>
    <property type="match status" value="1"/>
</dbReference>
<dbReference type="SUPFAM" id="SSF56228">
    <property type="entry name" value="Aldehyde ferredoxin oxidoreductase, N-terminal domain"/>
    <property type="match status" value="1"/>
</dbReference>
<evidence type="ECO:0000256" key="4">
    <source>
        <dbReference type="ARBA" id="ARBA00022723"/>
    </source>
</evidence>
<dbReference type="InterPro" id="IPR013984">
    <property type="entry name" value="Ald_Fedxn_OxRdtase_dom2"/>
</dbReference>
<dbReference type="InterPro" id="IPR036503">
    <property type="entry name" value="Ald_Fedxn_OxRdtase_N_sf"/>
</dbReference>
<comment type="cofactor">
    <cofactor evidence="8">
        <name>tungstopterin</name>
        <dbReference type="ChEBI" id="CHEBI:30402"/>
    </cofactor>
</comment>
<dbReference type="STRING" id="36842.SAMN02194393_04562"/>
<keyword evidence="6" id="KW-0408">Iron</keyword>
<evidence type="ECO:0000256" key="7">
    <source>
        <dbReference type="ARBA" id="ARBA00023014"/>
    </source>
</evidence>
<evidence type="ECO:0000256" key="5">
    <source>
        <dbReference type="ARBA" id="ARBA00023002"/>
    </source>
</evidence>
<dbReference type="EMBL" id="FUZT01000014">
    <property type="protein sequence ID" value="SKC86512.1"/>
    <property type="molecule type" value="Genomic_DNA"/>
</dbReference>
<dbReference type="InterPro" id="IPR013983">
    <property type="entry name" value="Ald_Fedxn_OxRdtase_N"/>
</dbReference>
<dbReference type="InterPro" id="IPR001203">
    <property type="entry name" value="OxRdtase_Ald_Fedxn_C"/>
</dbReference>
<dbReference type="Proteomes" id="UP000190285">
    <property type="component" value="Unassembled WGS sequence"/>
</dbReference>
<name>A0A1T5ME71_9FIRM</name>
<dbReference type="RefSeq" id="WP_079494957.1">
    <property type="nucleotide sequence ID" value="NZ_FUZT01000014.1"/>
</dbReference>
<dbReference type="InterPro" id="IPR036021">
    <property type="entry name" value="Tungsten_al_ferr_oxy-like_C"/>
</dbReference>
<evidence type="ECO:0000256" key="2">
    <source>
        <dbReference type="ARBA" id="ARBA00011032"/>
    </source>
</evidence>
<keyword evidence="3" id="KW-0004">4Fe-4S</keyword>
<keyword evidence="5" id="KW-0560">Oxidoreductase</keyword>
<proteinExistence type="inferred from homology"/>
<dbReference type="Gene3D" id="3.60.9.10">
    <property type="entry name" value="Aldehyde ferredoxin oxidoreductase, N-terminal domain"/>
    <property type="match status" value="1"/>
</dbReference>
<sequence>MSYGYLGKIIRLNLSDRSIKIEEPDDIFYRTYFGGKGFVAHYLLEEISSNVDPLSEENKVVIATGILTGLPIAAMPRFAVGAKSPLTGGYGQSEAGGFWGPELKKAGYDGVIIEGKSEKPVYIYIKDDNIEIRDAKHIWGKETGEAEDLIISELGDRSVRILQIGPAGENLVKYACILNGLKHANGRNGLGAVMGSKNLRAVVVKGTNKIPFYDNKKISEIGKSFLSYYMENPLSRGLYEYGTNGGLMGNNAGGILPTHNFNKGEFEGAEKISSETMNDTILKKREGCYACAIRCKRKVEIQREDMVVDGKFGGPEYETVASFGSLCENEKLDIVAKANELCNRLGIDTISTGMTIAFAMECYENGILTEKDLDGIDLIFGNDKAMLQMIEKIARREGIGDLLAEGSQIAAKKIGNGAEKFALCVKGQELAMHDPRGKVGVGIGYAVSETGADHMIIGHDPLFQKEGFTLDAIKPLGILEPIDPLDLSWKKVRAFVYLQRWWSFFNMAGICDFGPAPRGAMPIKDVVALVNAATGWNASLMELMTAGERAINMARLINLREGFTREDDTLPDRLFDGLKNGRIKGTSISREEFKEAISLYYSMIGWDEEGVPTKGKLLELNIDFN</sequence>
<comment type="cofactor">
    <cofactor evidence="1">
        <name>[4Fe-4S] cluster</name>
        <dbReference type="ChEBI" id="CHEBI:49883"/>
    </cofactor>
</comment>
<evidence type="ECO:0000256" key="6">
    <source>
        <dbReference type="ARBA" id="ARBA00023004"/>
    </source>
</evidence>
<dbReference type="OrthoDB" id="9763894at2"/>
<evidence type="ECO:0000256" key="8">
    <source>
        <dbReference type="ARBA" id="ARBA00049934"/>
    </source>
</evidence>
<dbReference type="GO" id="GO:0046872">
    <property type="term" value="F:metal ion binding"/>
    <property type="evidence" value="ECO:0007669"/>
    <property type="project" value="UniProtKB-KW"/>
</dbReference>
<dbReference type="GO" id="GO:0051539">
    <property type="term" value="F:4 iron, 4 sulfur cluster binding"/>
    <property type="evidence" value="ECO:0007669"/>
    <property type="project" value="UniProtKB-KW"/>
</dbReference>
<evidence type="ECO:0000256" key="3">
    <source>
        <dbReference type="ARBA" id="ARBA00022485"/>
    </source>
</evidence>
<dbReference type="AlphaFoldDB" id="A0A1T5ME71"/>
<dbReference type="InterPro" id="IPR051919">
    <property type="entry name" value="W-dependent_AOR"/>
</dbReference>
<dbReference type="Pfam" id="PF01314">
    <property type="entry name" value="AFOR_C"/>
    <property type="match status" value="1"/>
</dbReference>
<dbReference type="Gene3D" id="1.10.569.10">
    <property type="entry name" value="Aldehyde Ferredoxin Oxidoreductase Protein, subunit A, domain 2"/>
    <property type="match status" value="1"/>
</dbReference>
<dbReference type="SUPFAM" id="SSF48310">
    <property type="entry name" value="Aldehyde ferredoxin oxidoreductase, C-terminal domains"/>
    <property type="match status" value="1"/>
</dbReference>
<protein>
    <submittedName>
        <fullName evidence="10">Aldehyde:ferredoxin oxidoreductase</fullName>
    </submittedName>
</protein>
<dbReference type="InterPro" id="IPR013985">
    <property type="entry name" value="Ald_Fedxn_OxRdtase_dom3"/>
</dbReference>